<evidence type="ECO:0000256" key="12">
    <source>
        <dbReference type="RuleBase" id="RU004161"/>
    </source>
</evidence>
<dbReference type="PIRSF" id="PIRSF001415">
    <property type="entry name" value="Porphbilin_synth"/>
    <property type="match status" value="1"/>
</dbReference>
<dbReference type="PANTHER" id="PTHR11458:SF0">
    <property type="entry name" value="DELTA-AMINOLEVULINIC ACID DEHYDRATASE"/>
    <property type="match status" value="1"/>
</dbReference>
<evidence type="ECO:0000256" key="2">
    <source>
        <dbReference type="ARBA" id="ARBA00008055"/>
    </source>
</evidence>
<dbReference type="PROSITE" id="PS00169">
    <property type="entry name" value="D_ALA_DEHYDRATASE"/>
    <property type="match status" value="1"/>
</dbReference>
<evidence type="ECO:0000256" key="1">
    <source>
        <dbReference type="ARBA" id="ARBA00004694"/>
    </source>
</evidence>
<dbReference type="EC" id="4.2.1.24" evidence="3 11"/>
<dbReference type="EMBL" id="BMGG01000006">
    <property type="protein sequence ID" value="GGC74084.1"/>
    <property type="molecule type" value="Genomic_DNA"/>
</dbReference>
<gene>
    <name evidence="14" type="primary">hemB</name>
    <name evidence="14" type="ORF">GCM10010994_35560</name>
</gene>
<evidence type="ECO:0000256" key="6">
    <source>
        <dbReference type="ARBA" id="ARBA00023239"/>
    </source>
</evidence>
<evidence type="ECO:0000256" key="3">
    <source>
        <dbReference type="ARBA" id="ARBA00012053"/>
    </source>
</evidence>
<dbReference type="NCBIfam" id="NF006762">
    <property type="entry name" value="PRK09283.1"/>
    <property type="match status" value="1"/>
</dbReference>
<feature type="compositionally biased region" description="Basic and acidic residues" evidence="13">
    <location>
        <begin position="11"/>
        <end position="24"/>
    </location>
</feature>
<reference evidence="14" key="1">
    <citation type="journal article" date="2014" name="Int. J. Syst. Evol. Microbiol.">
        <title>Complete genome sequence of Corynebacterium casei LMG S-19264T (=DSM 44701T), isolated from a smear-ripened cheese.</title>
        <authorList>
            <consortium name="US DOE Joint Genome Institute (JGI-PGF)"/>
            <person name="Walter F."/>
            <person name="Albersmeier A."/>
            <person name="Kalinowski J."/>
            <person name="Ruckert C."/>
        </authorList>
    </citation>
    <scope>NUCLEOTIDE SEQUENCE</scope>
    <source>
        <strain evidence="14">CGMCC 1.12919</strain>
    </source>
</reference>
<keyword evidence="5" id="KW-0350">Heme biosynthesis</keyword>
<evidence type="ECO:0000313" key="14">
    <source>
        <dbReference type="EMBL" id="GGC74084.1"/>
    </source>
</evidence>
<dbReference type="CDD" id="cd04823">
    <property type="entry name" value="ALAD_PBGS_aspartate_rich"/>
    <property type="match status" value="1"/>
</dbReference>
<dbReference type="InterPro" id="IPR001731">
    <property type="entry name" value="ALAD"/>
</dbReference>
<proteinExistence type="inferred from homology"/>
<dbReference type="FunFam" id="3.20.20.70:FF:000019">
    <property type="entry name" value="Delta-aminolevulinic acid dehydratase"/>
    <property type="match status" value="1"/>
</dbReference>
<evidence type="ECO:0000256" key="8">
    <source>
        <dbReference type="ARBA" id="ARBA00047651"/>
    </source>
</evidence>
<comment type="similarity">
    <text evidence="2 12">Belongs to the ALAD family.</text>
</comment>
<protein>
    <recommendedName>
        <fullName evidence="4 11">Delta-aminolevulinic acid dehydratase</fullName>
        <ecNumber evidence="3 11">4.2.1.24</ecNumber>
    </recommendedName>
</protein>
<reference evidence="14" key="2">
    <citation type="submission" date="2020-09" db="EMBL/GenBank/DDBJ databases">
        <authorList>
            <person name="Sun Q."/>
            <person name="Zhou Y."/>
        </authorList>
    </citation>
    <scope>NUCLEOTIDE SEQUENCE</scope>
    <source>
        <strain evidence="14">CGMCC 1.12919</strain>
    </source>
</reference>
<feature type="region of interest" description="Disordered" evidence="13">
    <location>
        <begin position="1"/>
        <end position="26"/>
    </location>
</feature>
<feature type="binding site" evidence="10">
    <location>
        <position position="261"/>
    </location>
    <ligand>
        <name>Mg(2+)</name>
        <dbReference type="ChEBI" id="CHEBI:18420"/>
    </ligand>
</feature>
<feature type="active site" description="Schiff-base intermediate with substrate" evidence="9">
    <location>
        <position position="222"/>
    </location>
</feature>
<evidence type="ECO:0000256" key="13">
    <source>
        <dbReference type="SAM" id="MobiDB-lite"/>
    </source>
</evidence>
<dbReference type="InterPro" id="IPR013785">
    <property type="entry name" value="Aldolase_TIM"/>
</dbReference>
<dbReference type="Pfam" id="PF00490">
    <property type="entry name" value="ALAD"/>
    <property type="match status" value="1"/>
</dbReference>
<dbReference type="SUPFAM" id="SSF51569">
    <property type="entry name" value="Aldolase"/>
    <property type="match status" value="1"/>
</dbReference>
<keyword evidence="10" id="KW-0460">Magnesium</keyword>
<dbReference type="RefSeq" id="WP_188610523.1">
    <property type="nucleotide sequence ID" value="NZ_BMGG01000006.1"/>
</dbReference>
<dbReference type="PANTHER" id="PTHR11458">
    <property type="entry name" value="DELTA-AMINOLEVULINIC ACID DEHYDRATASE"/>
    <property type="match status" value="1"/>
</dbReference>
<dbReference type="Gene3D" id="3.20.20.70">
    <property type="entry name" value="Aldolase class I"/>
    <property type="match status" value="1"/>
</dbReference>
<evidence type="ECO:0000256" key="10">
    <source>
        <dbReference type="PIRSR" id="PIRSR001415-5"/>
    </source>
</evidence>
<comment type="catalytic activity">
    <reaction evidence="8 11">
        <text>2 5-aminolevulinate = porphobilinogen + 2 H2O + H(+)</text>
        <dbReference type="Rhea" id="RHEA:24064"/>
        <dbReference type="ChEBI" id="CHEBI:15377"/>
        <dbReference type="ChEBI" id="CHEBI:15378"/>
        <dbReference type="ChEBI" id="CHEBI:58126"/>
        <dbReference type="ChEBI" id="CHEBI:356416"/>
        <dbReference type="EC" id="4.2.1.24"/>
    </reaction>
</comment>
<keyword evidence="15" id="KW-1185">Reference proteome</keyword>
<dbReference type="GO" id="GO:0008270">
    <property type="term" value="F:zinc ion binding"/>
    <property type="evidence" value="ECO:0007669"/>
    <property type="project" value="TreeGrafter"/>
</dbReference>
<dbReference type="PRINTS" id="PR00144">
    <property type="entry name" value="DALDHYDRTASE"/>
</dbReference>
<dbReference type="GO" id="GO:0006783">
    <property type="term" value="P:heme biosynthetic process"/>
    <property type="evidence" value="ECO:0007669"/>
    <property type="project" value="UniProtKB-KW"/>
</dbReference>
<evidence type="ECO:0000256" key="11">
    <source>
        <dbReference type="RuleBase" id="RU000515"/>
    </source>
</evidence>
<keyword evidence="10" id="KW-0479">Metal-binding</keyword>
<organism evidence="14 15">
    <name type="scientific">Chelatococcus reniformis</name>
    <dbReference type="NCBI Taxonomy" id="1494448"/>
    <lineage>
        <taxon>Bacteria</taxon>
        <taxon>Pseudomonadati</taxon>
        <taxon>Pseudomonadota</taxon>
        <taxon>Alphaproteobacteria</taxon>
        <taxon>Hyphomicrobiales</taxon>
        <taxon>Chelatococcaceae</taxon>
        <taxon>Chelatococcus</taxon>
    </lineage>
</organism>
<sequence>MTASPIRPLRRQAEAPSDARRPQAHDLGLIHRPRRNRKSDWARRLVRENVLTTDDLIWPLFVTEGSGVRTPVASMPGVDRLSVDVIVREAERAVKLAIPAIALFPYTDKAFKDARGSEALNANNLVCRAVRAVKSAFPDLGIVTDVALDPYTDHGHDGVIADGRIMNDETVAILVEQALVQAEAGADVIAPSDMMDGRVAAIRAGLDRAGLIDVQIMAYAAKYASAFYGPFRDAVGSGALLIGDKRTYQMDPANSAEALREVALDIEEGADMVMVKPGLPYLDIIWRVKDSFGVPTFAYQVSGEYAMIEGAARAGWLDGDKAMVESLIAFKRAGASGVLTYFAPRVAERLARG</sequence>
<accession>A0A916XIG9</accession>
<comment type="subunit">
    <text evidence="11">Homooctamer.</text>
</comment>
<dbReference type="InterPro" id="IPR030656">
    <property type="entry name" value="ALAD_AS"/>
</dbReference>
<dbReference type="Proteomes" id="UP000637002">
    <property type="component" value="Unassembled WGS sequence"/>
</dbReference>
<dbReference type="SMART" id="SM01004">
    <property type="entry name" value="ALAD"/>
    <property type="match status" value="1"/>
</dbReference>
<evidence type="ECO:0000256" key="7">
    <source>
        <dbReference type="ARBA" id="ARBA00023244"/>
    </source>
</evidence>
<evidence type="ECO:0000256" key="4">
    <source>
        <dbReference type="ARBA" id="ARBA00020771"/>
    </source>
</evidence>
<feature type="active site" description="Schiff-base intermediate with substrate" evidence="9">
    <location>
        <position position="276"/>
    </location>
</feature>
<evidence type="ECO:0000256" key="5">
    <source>
        <dbReference type="ARBA" id="ARBA00023133"/>
    </source>
</evidence>
<dbReference type="GO" id="GO:0005829">
    <property type="term" value="C:cytosol"/>
    <property type="evidence" value="ECO:0007669"/>
    <property type="project" value="TreeGrafter"/>
</dbReference>
<keyword evidence="7 11" id="KW-0627">Porphyrin biosynthesis</keyword>
<comment type="caution">
    <text evidence="14">The sequence shown here is derived from an EMBL/GenBank/DDBJ whole genome shotgun (WGS) entry which is preliminary data.</text>
</comment>
<evidence type="ECO:0000256" key="9">
    <source>
        <dbReference type="PIRSR" id="PIRSR001415-1"/>
    </source>
</evidence>
<comment type="pathway">
    <text evidence="1">Porphyrin-containing compound metabolism; protoporphyrin-IX biosynthesis; coproporphyrinogen-III from 5-aminolevulinate: step 1/4.</text>
</comment>
<evidence type="ECO:0000313" key="15">
    <source>
        <dbReference type="Proteomes" id="UP000637002"/>
    </source>
</evidence>
<dbReference type="AlphaFoldDB" id="A0A916XIG9"/>
<keyword evidence="6 11" id="KW-0456">Lyase</keyword>
<dbReference type="GO" id="GO:0004655">
    <property type="term" value="F:porphobilinogen synthase activity"/>
    <property type="evidence" value="ECO:0007669"/>
    <property type="project" value="UniProtKB-EC"/>
</dbReference>
<name>A0A916XIG9_9HYPH</name>